<comment type="caution">
    <text evidence="1">The sequence shown here is derived from an EMBL/GenBank/DDBJ whole genome shotgun (WGS) entry which is preliminary data.</text>
</comment>
<protein>
    <submittedName>
        <fullName evidence="1">Uncharacterized protein</fullName>
    </submittedName>
</protein>
<dbReference type="EMBL" id="PFBM01000004">
    <property type="protein sequence ID" value="PIR82842.1"/>
    <property type="molecule type" value="Genomic_DNA"/>
</dbReference>
<accession>A0A2H0U8V2</accession>
<organism evidence="1 2">
    <name type="scientific">Candidatus Kaiserbacteria bacterium CG10_big_fil_rev_8_21_14_0_10_59_10</name>
    <dbReference type="NCBI Taxonomy" id="1974612"/>
    <lineage>
        <taxon>Bacteria</taxon>
        <taxon>Candidatus Kaiseribacteriota</taxon>
    </lineage>
</organism>
<gene>
    <name evidence="1" type="ORF">COU20_00255</name>
</gene>
<proteinExistence type="predicted"/>
<reference evidence="2" key="1">
    <citation type="submission" date="2017-09" db="EMBL/GenBank/DDBJ databases">
        <title>Depth-based differentiation of microbial function through sediment-hosted aquifers and enrichment of novel symbionts in the deep terrestrial subsurface.</title>
        <authorList>
            <person name="Probst A.J."/>
            <person name="Ladd B."/>
            <person name="Jarett J.K."/>
            <person name="Geller-Mcgrath D.E."/>
            <person name="Sieber C.M.K."/>
            <person name="Emerson J.B."/>
            <person name="Anantharaman K."/>
            <person name="Thomas B.C."/>
            <person name="Malmstrom R."/>
            <person name="Stieglmeier M."/>
            <person name="Klingl A."/>
            <person name="Woyke T."/>
            <person name="Ryan C.M."/>
            <person name="Banfield J.F."/>
        </authorList>
    </citation>
    <scope>NUCLEOTIDE SEQUENCE [LARGE SCALE GENOMIC DNA]</scope>
</reference>
<name>A0A2H0U8V2_9BACT</name>
<evidence type="ECO:0000313" key="2">
    <source>
        <dbReference type="Proteomes" id="UP000231379"/>
    </source>
</evidence>
<dbReference type="Proteomes" id="UP000231379">
    <property type="component" value="Unassembled WGS sequence"/>
</dbReference>
<sequence length="114" mass="12887">MAMGVVIPFSLSFIEVTVEMSTQGKRIGPAVILIGRFPNEDSALLWNCAFYWTASENWWHEIIAFASDVRSLRQRPVHPSHFDVNPREVCAEAAAYNLPGLARRAMRRRGRSPS</sequence>
<dbReference type="AlphaFoldDB" id="A0A2H0U8V2"/>
<evidence type="ECO:0000313" key="1">
    <source>
        <dbReference type="EMBL" id="PIR82842.1"/>
    </source>
</evidence>